<evidence type="ECO:0000256" key="1">
    <source>
        <dbReference type="ARBA" id="ARBA00004141"/>
    </source>
</evidence>
<feature type="transmembrane region" description="Helical" evidence="5">
    <location>
        <begin position="339"/>
        <end position="357"/>
    </location>
</feature>
<evidence type="ECO:0000256" key="2">
    <source>
        <dbReference type="ARBA" id="ARBA00022692"/>
    </source>
</evidence>
<dbReference type="KEGG" id="scor:J3U87_13025"/>
<keyword evidence="4 5" id="KW-0472">Membrane</keyword>
<accession>A0A8A4TV21</accession>
<dbReference type="RefSeq" id="WP_237383473.1">
    <property type="nucleotide sequence ID" value="NZ_CP071793.1"/>
</dbReference>
<dbReference type="PANTHER" id="PTHR37422:SF23">
    <property type="entry name" value="TEICHURONIC ACID BIOSYNTHESIS PROTEIN TUAE"/>
    <property type="match status" value="1"/>
</dbReference>
<sequence>MTQTKLLEIRRWLFYWCFASFSLGIATQQTSFFLFFLFQVGLAARYNIHMAGILDKGRRMGALLLGWIVVAALIAQARQPDMKQTDFHWALVSFWILAPAMVREIQWERLHRVLLVLSVPGILHSVYWLLQPAEIAHALEIGFSMYPRAEGLVSNAITNAEGLAILACWSLARLSSKLSPRERRLILIHLLFSILIVVFSRVRSGILGFSVLMFLTALFSERSRRLSLIGLGVTIVLSIGAIAFFGFNMASIEERMILIRNSLKLWVQHPWVGIGPDRFTDYPLGGETITGHPHNTWLGIGVETGIVGIVIYTLFIILLGHRLWCLFRDRKQNPDVPDWAIRAMCSCFVMYLIFGIFDFNFADSELLLFHGLHWGLATQLWRNRFEEENREEKPKGRKQAA</sequence>
<dbReference type="EMBL" id="CP071793">
    <property type="protein sequence ID" value="QTD53370.1"/>
    <property type="molecule type" value="Genomic_DNA"/>
</dbReference>
<evidence type="ECO:0000313" key="7">
    <source>
        <dbReference type="EMBL" id="QTD53370.1"/>
    </source>
</evidence>
<name>A0A8A4TV21_SULCO</name>
<keyword evidence="8" id="KW-1185">Reference proteome</keyword>
<feature type="transmembrane region" description="Helical" evidence="5">
    <location>
        <begin position="59"/>
        <end position="75"/>
    </location>
</feature>
<evidence type="ECO:0000256" key="5">
    <source>
        <dbReference type="SAM" id="Phobius"/>
    </source>
</evidence>
<feature type="transmembrane region" description="Helical" evidence="5">
    <location>
        <begin position="112"/>
        <end position="130"/>
    </location>
</feature>
<dbReference type="GO" id="GO:0016874">
    <property type="term" value="F:ligase activity"/>
    <property type="evidence" value="ECO:0007669"/>
    <property type="project" value="UniProtKB-KW"/>
</dbReference>
<organism evidence="7 8">
    <name type="scientific">Sulfidibacter corallicola</name>
    <dbReference type="NCBI Taxonomy" id="2818388"/>
    <lineage>
        <taxon>Bacteria</taxon>
        <taxon>Pseudomonadati</taxon>
        <taxon>Acidobacteriota</taxon>
        <taxon>Holophagae</taxon>
        <taxon>Acanthopleuribacterales</taxon>
        <taxon>Acanthopleuribacteraceae</taxon>
        <taxon>Sulfidibacter</taxon>
    </lineage>
</organism>
<comment type="subcellular location">
    <subcellularLocation>
        <location evidence="1">Membrane</location>
        <topology evidence="1">Multi-pass membrane protein</topology>
    </subcellularLocation>
</comment>
<feature type="transmembrane region" description="Helical" evidence="5">
    <location>
        <begin position="306"/>
        <end position="327"/>
    </location>
</feature>
<dbReference type="AlphaFoldDB" id="A0A8A4TV21"/>
<feature type="transmembrane region" description="Helical" evidence="5">
    <location>
        <begin position="152"/>
        <end position="172"/>
    </location>
</feature>
<dbReference type="Proteomes" id="UP000663929">
    <property type="component" value="Chromosome"/>
</dbReference>
<reference evidence="7" key="1">
    <citation type="submission" date="2021-03" db="EMBL/GenBank/DDBJ databases">
        <title>Acanthopleuribacteraceae sp. M133.</title>
        <authorList>
            <person name="Wang G."/>
        </authorList>
    </citation>
    <scope>NUCLEOTIDE SEQUENCE</scope>
    <source>
        <strain evidence="7">M133</strain>
    </source>
</reference>
<dbReference type="Pfam" id="PF04932">
    <property type="entry name" value="Wzy_C"/>
    <property type="match status" value="1"/>
</dbReference>
<keyword evidence="2 5" id="KW-0812">Transmembrane</keyword>
<evidence type="ECO:0000313" key="8">
    <source>
        <dbReference type="Proteomes" id="UP000663929"/>
    </source>
</evidence>
<evidence type="ECO:0000259" key="6">
    <source>
        <dbReference type="Pfam" id="PF04932"/>
    </source>
</evidence>
<dbReference type="PANTHER" id="PTHR37422">
    <property type="entry name" value="TEICHURONIC ACID BIOSYNTHESIS PROTEIN TUAE"/>
    <property type="match status" value="1"/>
</dbReference>
<feature type="transmembrane region" description="Helical" evidence="5">
    <location>
        <begin position="12"/>
        <end position="38"/>
    </location>
</feature>
<dbReference type="GO" id="GO:0016020">
    <property type="term" value="C:membrane"/>
    <property type="evidence" value="ECO:0007669"/>
    <property type="project" value="UniProtKB-SubCell"/>
</dbReference>
<feature type="domain" description="O-antigen ligase-related" evidence="6">
    <location>
        <begin position="190"/>
        <end position="312"/>
    </location>
</feature>
<protein>
    <submittedName>
        <fullName evidence="7">O-antigen ligase family protein</fullName>
    </submittedName>
</protein>
<proteinExistence type="predicted"/>
<keyword evidence="7" id="KW-0436">Ligase</keyword>
<keyword evidence="3 5" id="KW-1133">Transmembrane helix</keyword>
<evidence type="ECO:0000256" key="3">
    <source>
        <dbReference type="ARBA" id="ARBA00022989"/>
    </source>
</evidence>
<gene>
    <name evidence="7" type="ORF">J3U87_13025</name>
</gene>
<feature type="transmembrane region" description="Helical" evidence="5">
    <location>
        <begin position="228"/>
        <end position="247"/>
    </location>
</feature>
<dbReference type="InterPro" id="IPR051533">
    <property type="entry name" value="WaaL-like"/>
</dbReference>
<feature type="transmembrane region" description="Helical" evidence="5">
    <location>
        <begin position="184"/>
        <end position="200"/>
    </location>
</feature>
<evidence type="ECO:0000256" key="4">
    <source>
        <dbReference type="ARBA" id="ARBA00023136"/>
    </source>
</evidence>
<dbReference type="InterPro" id="IPR007016">
    <property type="entry name" value="O-antigen_ligase-rel_domated"/>
</dbReference>